<dbReference type="AlphaFoldDB" id="A0A0K2TBW2"/>
<accession>A0A0K2TBW2</accession>
<feature type="non-terminal residue" evidence="1">
    <location>
        <position position="44"/>
    </location>
</feature>
<name>A0A0K2TBW2_LEPSM</name>
<reference evidence="1" key="1">
    <citation type="submission" date="2014-05" db="EMBL/GenBank/DDBJ databases">
        <authorList>
            <person name="Chronopoulou M."/>
        </authorList>
    </citation>
    <scope>NUCLEOTIDE SEQUENCE</scope>
    <source>
        <tissue evidence="1">Whole organism</tissue>
    </source>
</reference>
<sequence length="44" mass="5337">MIQEAKEKSLMRQFIDLVVYCRIVHQYTKKLAYYSQKRVLSSKL</sequence>
<evidence type="ECO:0000313" key="1">
    <source>
        <dbReference type="EMBL" id="CDW23493.1"/>
    </source>
</evidence>
<organism evidence="1">
    <name type="scientific">Lepeophtheirus salmonis</name>
    <name type="common">Salmon louse</name>
    <name type="synonym">Caligus salmonis</name>
    <dbReference type="NCBI Taxonomy" id="72036"/>
    <lineage>
        <taxon>Eukaryota</taxon>
        <taxon>Metazoa</taxon>
        <taxon>Ecdysozoa</taxon>
        <taxon>Arthropoda</taxon>
        <taxon>Crustacea</taxon>
        <taxon>Multicrustacea</taxon>
        <taxon>Hexanauplia</taxon>
        <taxon>Copepoda</taxon>
        <taxon>Siphonostomatoida</taxon>
        <taxon>Caligidae</taxon>
        <taxon>Lepeophtheirus</taxon>
    </lineage>
</organism>
<protein>
    <submittedName>
        <fullName evidence="1">Uncharacterized protein</fullName>
    </submittedName>
</protein>
<proteinExistence type="predicted"/>
<dbReference type="EMBL" id="HACA01006132">
    <property type="protein sequence ID" value="CDW23493.1"/>
    <property type="molecule type" value="Transcribed_RNA"/>
</dbReference>